<reference evidence="1" key="1">
    <citation type="journal article" date="2019" name="Sci. Rep.">
        <title>Draft genome of Tanacetum cinerariifolium, the natural source of mosquito coil.</title>
        <authorList>
            <person name="Yamashiro T."/>
            <person name="Shiraishi A."/>
            <person name="Satake H."/>
            <person name="Nakayama K."/>
        </authorList>
    </citation>
    <scope>NUCLEOTIDE SEQUENCE</scope>
</reference>
<comment type="caution">
    <text evidence="1">The sequence shown here is derived from an EMBL/GenBank/DDBJ whole genome shotgun (WGS) entry which is preliminary data.</text>
</comment>
<gene>
    <name evidence="1" type="ORF">Tci_637549</name>
</gene>
<dbReference type="AlphaFoldDB" id="A0A699JY87"/>
<dbReference type="GO" id="GO:0016829">
    <property type="term" value="F:lyase activity"/>
    <property type="evidence" value="ECO:0007669"/>
    <property type="project" value="UniProtKB-KW"/>
</dbReference>
<evidence type="ECO:0000313" key="1">
    <source>
        <dbReference type="EMBL" id="GFA65577.1"/>
    </source>
</evidence>
<accession>A0A699JY87</accession>
<keyword evidence="1" id="KW-0456">Lyase</keyword>
<sequence length="167" mass="19137">MSNPILYGCGPVARCHTSWTQRTLGRRCLGCPNYLDSLLNCNFFRWVDRPLLNRWYEDRMYKNHVMDMEPSSDSIGIPRPAWPKGITPEDVRIHAAESEAQVVILLSASQPLASQEELQDEKPVQELQDEKLVHVERRVSKRLKLKCFKKKPESGSGLTEDDAISIE</sequence>
<dbReference type="EMBL" id="BKCJ010463012">
    <property type="protein sequence ID" value="GFA65577.1"/>
    <property type="molecule type" value="Genomic_DNA"/>
</dbReference>
<proteinExistence type="predicted"/>
<protein>
    <submittedName>
        <fullName evidence="1">DNA-(Apurinic or apyrimidinic site) lyase 2</fullName>
    </submittedName>
</protein>
<organism evidence="1">
    <name type="scientific">Tanacetum cinerariifolium</name>
    <name type="common">Dalmatian daisy</name>
    <name type="synonym">Chrysanthemum cinerariifolium</name>
    <dbReference type="NCBI Taxonomy" id="118510"/>
    <lineage>
        <taxon>Eukaryota</taxon>
        <taxon>Viridiplantae</taxon>
        <taxon>Streptophyta</taxon>
        <taxon>Embryophyta</taxon>
        <taxon>Tracheophyta</taxon>
        <taxon>Spermatophyta</taxon>
        <taxon>Magnoliopsida</taxon>
        <taxon>eudicotyledons</taxon>
        <taxon>Gunneridae</taxon>
        <taxon>Pentapetalae</taxon>
        <taxon>asterids</taxon>
        <taxon>campanulids</taxon>
        <taxon>Asterales</taxon>
        <taxon>Asteraceae</taxon>
        <taxon>Asteroideae</taxon>
        <taxon>Anthemideae</taxon>
        <taxon>Anthemidinae</taxon>
        <taxon>Tanacetum</taxon>
    </lineage>
</organism>
<name>A0A699JY87_TANCI</name>